<gene>
    <name evidence="2" type="ORF">GCM10011340_03870</name>
</gene>
<accession>A0ABQ3I3H4</accession>
<feature type="transmembrane region" description="Helical" evidence="1">
    <location>
        <begin position="52"/>
        <end position="76"/>
    </location>
</feature>
<dbReference type="Proteomes" id="UP000658258">
    <property type="component" value="Unassembled WGS sequence"/>
</dbReference>
<keyword evidence="1" id="KW-1133">Transmembrane helix</keyword>
<evidence type="ECO:0000313" key="2">
    <source>
        <dbReference type="EMBL" id="GHE52739.1"/>
    </source>
</evidence>
<evidence type="ECO:0008006" key="4">
    <source>
        <dbReference type="Google" id="ProtNLM"/>
    </source>
</evidence>
<keyword evidence="1" id="KW-0472">Membrane</keyword>
<keyword evidence="3" id="KW-1185">Reference proteome</keyword>
<dbReference type="EMBL" id="BNAG01000001">
    <property type="protein sequence ID" value="GHE52739.1"/>
    <property type="molecule type" value="Genomic_DNA"/>
</dbReference>
<comment type="caution">
    <text evidence="2">The sequence shown here is derived from an EMBL/GenBank/DDBJ whole genome shotgun (WGS) entry which is preliminary data.</text>
</comment>
<reference evidence="3" key="1">
    <citation type="journal article" date="2019" name="Int. J. Syst. Evol. Microbiol.">
        <title>The Global Catalogue of Microorganisms (GCM) 10K type strain sequencing project: providing services to taxonomists for standard genome sequencing and annotation.</title>
        <authorList>
            <consortium name="The Broad Institute Genomics Platform"/>
            <consortium name="The Broad Institute Genome Sequencing Center for Infectious Disease"/>
            <person name="Wu L."/>
            <person name="Ma J."/>
        </authorList>
    </citation>
    <scope>NUCLEOTIDE SEQUENCE [LARGE SCALE GENOMIC DNA]</scope>
    <source>
        <strain evidence="3">CGMCC 1.15111</strain>
    </source>
</reference>
<protein>
    <recommendedName>
        <fullName evidence="4">DUF5056 domain-containing protein</fullName>
    </recommendedName>
</protein>
<proteinExistence type="predicted"/>
<evidence type="ECO:0000256" key="1">
    <source>
        <dbReference type="SAM" id="Phobius"/>
    </source>
</evidence>
<sequence>MSKFELSDEQLKQLLRSEGLEEPSLSFNRKVLEQVQVYERARSIRTPMWVKVLFALFIVVPVVLIITVGGVNYQLGEGSFSFNTIQLPRINIDLNYLYYFALLVAALWLSVVFYKILDKSNHRVKNG</sequence>
<evidence type="ECO:0000313" key="3">
    <source>
        <dbReference type="Proteomes" id="UP000658258"/>
    </source>
</evidence>
<organism evidence="2 3">
    <name type="scientific">Roseivirga thermotolerans</name>
    <dbReference type="NCBI Taxonomy" id="1758176"/>
    <lineage>
        <taxon>Bacteria</taxon>
        <taxon>Pseudomonadati</taxon>
        <taxon>Bacteroidota</taxon>
        <taxon>Cytophagia</taxon>
        <taxon>Cytophagales</taxon>
        <taxon>Roseivirgaceae</taxon>
        <taxon>Roseivirga</taxon>
    </lineage>
</organism>
<dbReference type="RefSeq" id="WP_189628499.1">
    <property type="nucleotide sequence ID" value="NZ_BNAG01000001.1"/>
</dbReference>
<name>A0ABQ3I3H4_9BACT</name>
<feature type="transmembrane region" description="Helical" evidence="1">
    <location>
        <begin position="96"/>
        <end position="117"/>
    </location>
</feature>
<keyword evidence="1" id="KW-0812">Transmembrane</keyword>